<protein>
    <submittedName>
        <fullName evidence="1">Uncharacterized protein</fullName>
    </submittedName>
</protein>
<evidence type="ECO:0000313" key="2">
    <source>
        <dbReference type="Proteomes" id="UP000587002"/>
    </source>
</evidence>
<evidence type="ECO:0000313" key="1">
    <source>
        <dbReference type="EMBL" id="NYI81967.1"/>
    </source>
</evidence>
<dbReference type="RefSeq" id="WP_281377367.1">
    <property type="nucleotide sequence ID" value="NZ_BAABFH010000001.1"/>
</dbReference>
<organism evidence="1 2">
    <name type="scientific">Saccharopolyspora hordei</name>
    <dbReference type="NCBI Taxonomy" id="1838"/>
    <lineage>
        <taxon>Bacteria</taxon>
        <taxon>Bacillati</taxon>
        <taxon>Actinomycetota</taxon>
        <taxon>Actinomycetes</taxon>
        <taxon>Pseudonocardiales</taxon>
        <taxon>Pseudonocardiaceae</taxon>
        <taxon>Saccharopolyspora</taxon>
    </lineage>
</organism>
<accession>A0A853AP82</accession>
<dbReference type="AlphaFoldDB" id="A0A853AP82"/>
<gene>
    <name evidence="1" type="ORF">HNR68_000597</name>
</gene>
<comment type="caution">
    <text evidence="1">The sequence shown here is derived from an EMBL/GenBank/DDBJ whole genome shotgun (WGS) entry which is preliminary data.</text>
</comment>
<dbReference type="EMBL" id="JACCFJ010000001">
    <property type="protein sequence ID" value="NYI81967.1"/>
    <property type="molecule type" value="Genomic_DNA"/>
</dbReference>
<keyword evidence="2" id="KW-1185">Reference proteome</keyword>
<sequence>MDLIGFAALFIGLALLAALPLVGLLALAGGPSAEEVRRHR</sequence>
<name>A0A853AP82_9PSEU</name>
<reference evidence="1 2" key="1">
    <citation type="submission" date="2020-07" db="EMBL/GenBank/DDBJ databases">
        <title>Sequencing the genomes of 1000 actinobacteria strains.</title>
        <authorList>
            <person name="Klenk H.-P."/>
        </authorList>
    </citation>
    <scope>NUCLEOTIDE SEQUENCE [LARGE SCALE GENOMIC DNA]</scope>
    <source>
        <strain evidence="1 2">DSM 44065</strain>
    </source>
</reference>
<proteinExistence type="predicted"/>
<dbReference type="Proteomes" id="UP000587002">
    <property type="component" value="Unassembled WGS sequence"/>
</dbReference>